<proteinExistence type="inferred from homology"/>
<reference evidence="3 4" key="1">
    <citation type="submission" date="2020-08" db="EMBL/GenBank/DDBJ databases">
        <title>Draft genome sequence of Parasphingopyxis sp. GrpM-11.</title>
        <authorList>
            <person name="Oh J."/>
            <person name="Roh D.-H."/>
        </authorList>
    </citation>
    <scope>NUCLEOTIDE SEQUENCE [LARGE SCALE GENOMIC DNA]</scope>
    <source>
        <strain evidence="3 4">GrpM-11</strain>
    </source>
</reference>
<evidence type="ECO:0000313" key="4">
    <source>
        <dbReference type="Proteomes" id="UP000564378"/>
    </source>
</evidence>
<keyword evidence="1" id="KW-0408">Iron</keyword>
<evidence type="ECO:0000313" key="3">
    <source>
        <dbReference type="EMBL" id="MBC2776375.1"/>
    </source>
</evidence>
<dbReference type="CDD" id="cd01040">
    <property type="entry name" value="Mb-like"/>
    <property type="match status" value="1"/>
</dbReference>
<dbReference type="InterPro" id="IPR009050">
    <property type="entry name" value="Globin-like_sf"/>
</dbReference>
<keyword evidence="1" id="KW-0561">Oxygen transport</keyword>
<evidence type="ECO:0000256" key="1">
    <source>
        <dbReference type="RuleBase" id="RU000356"/>
    </source>
</evidence>
<organism evidence="3 4">
    <name type="scientific">Parasphingopyxis marina</name>
    <dbReference type="NCBI Taxonomy" id="2761622"/>
    <lineage>
        <taxon>Bacteria</taxon>
        <taxon>Pseudomonadati</taxon>
        <taxon>Pseudomonadota</taxon>
        <taxon>Alphaproteobacteria</taxon>
        <taxon>Sphingomonadales</taxon>
        <taxon>Sphingomonadaceae</taxon>
        <taxon>Parasphingopyxis</taxon>
    </lineage>
</organism>
<comment type="similarity">
    <text evidence="1">Belongs to the globin family.</text>
</comment>
<dbReference type="GO" id="GO:0019825">
    <property type="term" value="F:oxygen binding"/>
    <property type="evidence" value="ECO:0007669"/>
    <property type="project" value="InterPro"/>
</dbReference>
<protein>
    <submittedName>
        <fullName evidence="3">Globin</fullName>
    </submittedName>
</protein>
<evidence type="ECO:0000259" key="2">
    <source>
        <dbReference type="Pfam" id="PF00042"/>
    </source>
</evidence>
<dbReference type="Proteomes" id="UP000564378">
    <property type="component" value="Unassembled WGS sequence"/>
</dbReference>
<dbReference type="InterPro" id="IPR044399">
    <property type="entry name" value="Mb-like_M"/>
</dbReference>
<gene>
    <name evidence="3" type="ORF">H6P80_01955</name>
</gene>
<accession>A0A842HTW3</accession>
<dbReference type="Pfam" id="PF00042">
    <property type="entry name" value="Globin"/>
    <property type="match status" value="1"/>
</dbReference>
<dbReference type="AlphaFoldDB" id="A0A842HTW3"/>
<dbReference type="GO" id="GO:0020037">
    <property type="term" value="F:heme binding"/>
    <property type="evidence" value="ECO:0007669"/>
    <property type="project" value="InterPro"/>
</dbReference>
<comment type="caution">
    <text evidence="3">The sequence shown here is derived from an EMBL/GenBank/DDBJ whole genome shotgun (WGS) entry which is preliminary data.</text>
</comment>
<keyword evidence="1" id="KW-0813">Transport</keyword>
<feature type="domain" description="Globin" evidence="2">
    <location>
        <begin position="25"/>
        <end position="122"/>
    </location>
</feature>
<dbReference type="GO" id="GO:0005344">
    <property type="term" value="F:oxygen carrier activity"/>
    <property type="evidence" value="ECO:0007669"/>
    <property type="project" value="UniProtKB-KW"/>
</dbReference>
<sequence>MDDNEAMMAGLAAVGEAGVDIVPALFDRFFARFPETRELFLSLEAATGRMTNETLEAMIGLATDEYWVETTVINFVDLHRNYGAIPMAQYAAFIDMTVNALAEAAGTGWSAQAGAAWRRQAERLKAMVEEATAF</sequence>
<dbReference type="RefSeq" id="WP_185799663.1">
    <property type="nucleotide sequence ID" value="NZ_JACJVJ010000001.1"/>
</dbReference>
<dbReference type="Gene3D" id="1.10.490.10">
    <property type="entry name" value="Globins"/>
    <property type="match status" value="1"/>
</dbReference>
<keyword evidence="4" id="KW-1185">Reference proteome</keyword>
<keyword evidence="1" id="KW-0479">Metal-binding</keyword>
<dbReference type="SUPFAM" id="SSF46458">
    <property type="entry name" value="Globin-like"/>
    <property type="match status" value="1"/>
</dbReference>
<keyword evidence="1" id="KW-0349">Heme</keyword>
<name>A0A842HTW3_9SPHN</name>
<dbReference type="InterPro" id="IPR000971">
    <property type="entry name" value="Globin"/>
</dbReference>
<dbReference type="EMBL" id="JACJVJ010000001">
    <property type="protein sequence ID" value="MBC2776375.1"/>
    <property type="molecule type" value="Genomic_DNA"/>
</dbReference>
<dbReference type="InterPro" id="IPR012292">
    <property type="entry name" value="Globin/Proto"/>
</dbReference>